<protein>
    <submittedName>
        <fullName evidence="1">Rh121</fullName>
    </submittedName>
</protein>
<evidence type="ECO:0000313" key="1">
    <source>
        <dbReference type="EMBL" id="AAZ80625.1"/>
    </source>
</evidence>
<sequence>MVRKVKKGVEFGIKGQVSYLVKVRRCVVLLHFVRSARHFSAHAVKVCEASGYPGHALLLKAAFGESGHSRVGRHASLRENLQTGRRFVNDRVAQALQRVHKVEPLEPAVAIEKIHGGGQRIVFGLCEFDFVFHRGVSPALGDVEPYREEESKIDVAF</sequence>
<evidence type="ECO:0000313" key="2">
    <source>
        <dbReference type="Proteomes" id="UP000115582"/>
    </source>
</evidence>
<organismHost>
    <name type="scientific">Macaca mulatta</name>
    <name type="common">Rhesus macaque</name>
    <dbReference type="NCBI Taxonomy" id="9544"/>
</organismHost>
<name>Q2FAJ1_RHCM6</name>
<reference evidence="1 2" key="1">
    <citation type="journal article" date="2006" name="J. Virol.">
        <title>Genomic sequence of rhesus cytomegalovirus 180.92: insights into the coding potential of rhesus cytomegalovirus.</title>
        <authorList>
            <person name="Rivailler P."/>
            <person name="Kaur A."/>
            <person name="Johnson R.P."/>
            <person name="Wang F."/>
        </authorList>
    </citation>
    <scope>NUCLEOTIDE SEQUENCE [LARGE SCALE GENOMIC DNA]</scope>
    <source>
        <strain evidence="1">CMV 180.92</strain>
    </source>
</reference>
<accession>Q2FAJ1</accession>
<dbReference type="EMBL" id="DQ120516">
    <property type="protein sequence ID" value="AAZ80625.1"/>
    <property type="molecule type" value="Genomic_DNA"/>
</dbReference>
<organism evidence="1 2">
    <name type="scientific">Rhesus cytomegalovirus (strain 68-1)</name>
    <name type="common">RhCMV</name>
    <dbReference type="NCBI Taxonomy" id="47929"/>
    <lineage>
        <taxon>Viruses</taxon>
        <taxon>Duplodnaviria</taxon>
        <taxon>Heunggongvirae</taxon>
        <taxon>Peploviricota</taxon>
        <taxon>Herviviricetes</taxon>
        <taxon>Herpesvirales</taxon>
        <taxon>Orthoherpesviridae</taxon>
        <taxon>Betaherpesvirinae</taxon>
        <taxon>Cytomegalovirus</taxon>
        <taxon>Cytomegalovirus macacinebeta3</taxon>
    </lineage>
</organism>
<dbReference type="Proteomes" id="UP000115582">
    <property type="component" value="Segment"/>
</dbReference>
<proteinExistence type="predicted"/>